<comment type="caution">
    <text evidence="4">The sequence shown here is derived from an EMBL/GenBank/DDBJ whole genome shotgun (WGS) entry which is preliminary data.</text>
</comment>
<reference evidence="4 5" key="1">
    <citation type="submission" date="2017-02" db="EMBL/GenBank/DDBJ databases">
        <title>Whole genome shotgun sequence of Pantoea agglomerans strain AS1 isolated from a cycad, Zamia floridana in Central Florida, USA.</title>
        <authorList>
            <person name="Lata P."/>
            <person name="Govindarajan S."/>
            <person name="Qi F."/>
            <person name="Li J.-L."/>
            <person name="Maurya S.K."/>
            <person name="Sahoo M.K."/>
        </authorList>
    </citation>
    <scope>NUCLEOTIDE SEQUENCE [LARGE SCALE GENOMIC DNA]</scope>
    <source>
        <strain evidence="4 5">AS1</strain>
    </source>
</reference>
<dbReference type="Pfam" id="PF00106">
    <property type="entry name" value="adh_short"/>
    <property type="match status" value="1"/>
</dbReference>
<accession>A0A1V9DHK2</accession>
<dbReference type="Gene3D" id="3.40.50.720">
    <property type="entry name" value="NAD(P)-binding Rossmann-like Domain"/>
    <property type="match status" value="1"/>
</dbReference>
<sequence length="234" mass="24992">MSKSTRKVAMISGASRGIGAAIAANLLAHGWAVSLGCRTPAEVALSDSENQLVCQFDALDASTEQAWVDATVAKFGRIDALIHNAGIMLPLSILAASDDDFDRTFAVNVKSPMRLSRLAWPHLQASGAGRIVMMSSLSGKRVKGERSSLYAMSKYAALALAHGLRKIGDDHNIRCTAICPGFVATDMGTALSDVPVEKMTQPEDLAHLIRTVIELPNTASIAEIPVNWTVEDNY</sequence>
<dbReference type="PRINTS" id="PR00080">
    <property type="entry name" value="SDRFAMILY"/>
</dbReference>
<evidence type="ECO:0000256" key="3">
    <source>
        <dbReference type="SAM" id="SignalP"/>
    </source>
</evidence>
<feature type="signal peptide" evidence="3">
    <location>
        <begin position="1"/>
        <end position="23"/>
    </location>
</feature>
<comment type="similarity">
    <text evidence="1 2">Belongs to the short-chain dehydrogenases/reductases (SDR) family.</text>
</comment>
<evidence type="ECO:0000313" key="4">
    <source>
        <dbReference type="EMBL" id="OQP33296.1"/>
    </source>
</evidence>
<dbReference type="CDD" id="cd08932">
    <property type="entry name" value="HetN_like_SDR_c"/>
    <property type="match status" value="1"/>
</dbReference>
<name>A0A1V9DHK2_9GAMM</name>
<dbReference type="InterPro" id="IPR036291">
    <property type="entry name" value="NAD(P)-bd_dom_sf"/>
</dbReference>
<keyword evidence="3" id="KW-0732">Signal</keyword>
<dbReference type="AlphaFoldDB" id="A0A1V9DHK2"/>
<keyword evidence="5" id="KW-1185">Reference proteome</keyword>
<dbReference type="RefSeq" id="WP_081139549.1">
    <property type="nucleotide sequence ID" value="NZ_MWUE01000017.1"/>
</dbReference>
<evidence type="ECO:0000256" key="2">
    <source>
        <dbReference type="RuleBase" id="RU000363"/>
    </source>
</evidence>
<dbReference type="InterPro" id="IPR002347">
    <property type="entry name" value="SDR_fam"/>
</dbReference>
<evidence type="ECO:0000256" key="1">
    <source>
        <dbReference type="ARBA" id="ARBA00006484"/>
    </source>
</evidence>
<gene>
    <name evidence="4" type="ORF">B2J69_12155</name>
</gene>
<dbReference type="PRINTS" id="PR00081">
    <property type="entry name" value="GDHRDH"/>
</dbReference>
<evidence type="ECO:0000313" key="5">
    <source>
        <dbReference type="Proteomes" id="UP000192769"/>
    </source>
</evidence>
<dbReference type="PROSITE" id="PS00061">
    <property type="entry name" value="ADH_SHORT"/>
    <property type="match status" value="1"/>
</dbReference>
<dbReference type="EMBL" id="MWUE01000017">
    <property type="protein sequence ID" value="OQP33296.1"/>
    <property type="molecule type" value="Genomic_DNA"/>
</dbReference>
<dbReference type="InterPro" id="IPR020904">
    <property type="entry name" value="Sc_DH/Rdtase_CS"/>
</dbReference>
<feature type="chain" id="PRO_5012980702" evidence="3">
    <location>
        <begin position="24"/>
        <end position="234"/>
    </location>
</feature>
<dbReference type="OrthoDB" id="9810734at2"/>
<dbReference type="Proteomes" id="UP000192769">
    <property type="component" value="Unassembled WGS sequence"/>
</dbReference>
<dbReference type="PANTHER" id="PTHR42760">
    <property type="entry name" value="SHORT-CHAIN DEHYDROGENASES/REDUCTASES FAMILY MEMBER"/>
    <property type="match status" value="1"/>
</dbReference>
<organism evidence="4 5">
    <name type="scientific">Pantoea latae</name>
    <dbReference type="NCBI Taxonomy" id="1964541"/>
    <lineage>
        <taxon>Bacteria</taxon>
        <taxon>Pseudomonadati</taxon>
        <taxon>Pseudomonadota</taxon>
        <taxon>Gammaproteobacteria</taxon>
        <taxon>Enterobacterales</taxon>
        <taxon>Erwiniaceae</taxon>
        <taxon>Pantoea</taxon>
    </lineage>
</organism>
<protein>
    <submittedName>
        <fullName evidence="4">Short-chain dehydrogenase</fullName>
    </submittedName>
</protein>
<dbReference type="SUPFAM" id="SSF51735">
    <property type="entry name" value="NAD(P)-binding Rossmann-fold domains"/>
    <property type="match status" value="1"/>
</dbReference>
<proteinExistence type="inferred from homology"/>
<dbReference type="GO" id="GO:0016616">
    <property type="term" value="F:oxidoreductase activity, acting on the CH-OH group of donors, NAD or NADP as acceptor"/>
    <property type="evidence" value="ECO:0007669"/>
    <property type="project" value="TreeGrafter"/>
</dbReference>